<dbReference type="Proteomes" id="UP000217257">
    <property type="component" value="Chromosome"/>
</dbReference>
<gene>
    <name evidence="1" type="ORF">CYFUS_005997</name>
</gene>
<dbReference type="AlphaFoldDB" id="A0A250JAG3"/>
<protein>
    <submittedName>
        <fullName evidence="1">Transposase</fullName>
    </submittedName>
</protein>
<reference evidence="1 2" key="1">
    <citation type="submission" date="2017-06" db="EMBL/GenBank/DDBJ databases">
        <title>Sequencing and comparative analysis of myxobacterial genomes.</title>
        <authorList>
            <person name="Rupp O."/>
            <person name="Goesmann A."/>
            <person name="Sogaard-Andersen L."/>
        </authorList>
    </citation>
    <scope>NUCLEOTIDE SEQUENCE [LARGE SCALE GENOMIC DNA]</scope>
    <source>
        <strain evidence="1 2">DSM 52655</strain>
    </source>
</reference>
<sequence>MLRYGRTGELARKLPEWVGLFAQVQAVPEGAEHLRVVIRYLLWTGDKAVHEATGQVLHSVLDEQRAEELMRSYGEELIEQGRQQGLVRGREEGLARGRAESILRILALRGIHVEEAARQRILDCTDMDTLDGWFDRVLQATTLSEVLDGGAHASRRKDS</sequence>
<evidence type="ECO:0000313" key="2">
    <source>
        <dbReference type="Proteomes" id="UP000217257"/>
    </source>
</evidence>
<accession>A0A250JAG3</accession>
<evidence type="ECO:0000313" key="1">
    <source>
        <dbReference type="EMBL" id="ATB40548.1"/>
    </source>
</evidence>
<name>A0A250JAG3_9BACT</name>
<organism evidence="1 2">
    <name type="scientific">Cystobacter fuscus</name>
    <dbReference type="NCBI Taxonomy" id="43"/>
    <lineage>
        <taxon>Bacteria</taxon>
        <taxon>Pseudomonadati</taxon>
        <taxon>Myxococcota</taxon>
        <taxon>Myxococcia</taxon>
        <taxon>Myxococcales</taxon>
        <taxon>Cystobacterineae</taxon>
        <taxon>Archangiaceae</taxon>
        <taxon>Cystobacter</taxon>
    </lineage>
</organism>
<dbReference type="EMBL" id="CP022098">
    <property type="protein sequence ID" value="ATB40548.1"/>
    <property type="molecule type" value="Genomic_DNA"/>
</dbReference>
<proteinExistence type="predicted"/>
<dbReference type="KEGG" id="cfus:CYFUS_005997"/>